<protein>
    <submittedName>
        <fullName evidence="2">Leucine-rich repeat protein</fullName>
    </submittedName>
</protein>
<dbReference type="Gene3D" id="3.80.10.10">
    <property type="entry name" value="Ribonuclease Inhibitor"/>
    <property type="match status" value="1"/>
</dbReference>
<feature type="compositionally biased region" description="Low complexity" evidence="1">
    <location>
        <begin position="131"/>
        <end position="143"/>
    </location>
</feature>
<dbReference type="Gene3D" id="2.60.120.220">
    <property type="entry name" value="Satellite virus coat domain"/>
    <property type="match status" value="3"/>
</dbReference>
<dbReference type="Gene3D" id="3.40.50.12480">
    <property type="match status" value="1"/>
</dbReference>
<dbReference type="Proteomes" id="UP001324270">
    <property type="component" value="Unassembled WGS sequence"/>
</dbReference>
<dbReference type="RefSeq" id="WP_323979046.1">
    <property type="nucleotide sequence ID" value="NZ_JAYKBV010000004.1"/>
</dbReference>
<proteinExistence type="predicted"/>
<dbReference type="InterPro" id="IPR026906">
    <property type="entry name" value="LRR_5"/>
</dbReference>
<comment type="caution">
    <text evidence="2">The sequence shown here is derived from an EMBL/GenBank/DDBJ whole genome shotgun (WGS) entry which is preliminary data.</text>
</comment>
<reference evidence="2 3" key="1">
    <citation type="submission" date="2023-12" db="EMBL/GenBank/DDBJ databases">
        <title>Genomic sequences of Capnocytophaga and Parvimonas strains.</title>
        <authorList>
            <person name="Watt R.M."/>
            <person name="Wang M."/>
            <person name="Yang T."/>
            <person name="Tong W.M."/>
        </authorList>
    </citation>
    <scope>NUCLEOTIDE SEQUENCE [LARGE SCALE GENOMIC DNA]</scope>
    <source>
        <strain evidence="2 3">CCUG 13156</strain>
    </source>
</reference>
<evidence type="ECO:0000313" key="2">
    <source>
        <dbReference type="EMBL" id="MEB3039912.1"/>
    </source>
</evidence>
<dbReference type="InterPro" id="IPR032675">
    <property type="entry name" value="LRR_dom_sf"/>
</dbReference>
<accession>A0ABU5Y7L1</accession>
<dbReference type="Pfam" id="PF13306">
    <property type="entry name" value="LRR_5"/>
    <property type="match status" value="1"/>
</dbReference>
<sequence length="517" mass="54842">MKKYLLPLLALSFSAIHCTKENEKIVVQEKVTQGSMILSGEGVPSAEKGQTGDYYLDLSSSALYGPKTKDGWGNSVLNLKGLKGDKGDKGDNGTNGQNGRPGQNGQPGLTPHIGENGNWWVGNTDLGVKAQGNPGTNGQPGQPGRDGQNGQPGRDGQNGETPRIGDNGNWWIGNEDTGKPARGAQGPQGNPGTNGQNGQPGRDGQNGHNPRIGENGNWWVGDQDTGKPARGAQGPQGSQGNPGQQGPQGNPGRDGQPGADGSKILAGNGTPQASDGNIGDYFIDKTAKIFYGPKTASGWPTTGISLTGNPVVTEDYQLSPDGKTLVKWLNKKARYIDMNTDPKLSEVEKIADNAFDEMSADNELSTIIVGDKVTELGKFTFSKCRNLRRIELPDGLTTIGKGAFDACSNLQYINIPETVTNLGEQAFTNCTKLKTITIPKGISSFGKRTFLGCSALRTLILENPVGFEINKAGVQAAFQGVTLNVIYVPYGSADDYKNKNKSSYSNYQNIIKSIVIQ</sequence>
<organism evidence="2 3">
    <name type="scientific">Capnocytophaga gingivalis</name>
    <dbReference type="NCBI Taxonomy" id="1017"/>
    <lineage>
        <taxon>Bacteria</taxon>
        <taxon>Pseudomonadati</taxon>
        <taxon>Bacteroidota</taxon>
        <taxon>Flavobacteriia</taxon>
        <taxon>Flavobacteriales</taxon>
        <taxon>Flavobacteriaceae</taxon>
        <taxon>Capnocytophaga</taxon>
    </lineage>
</organism>
<feature type="compositionally biased region" description="Basic and acidic residues" evidence="1">
    <location>
        <begin position="82"/>
        <end position="91"/>
    </location>
</feature>
<feature type="compositionally biased region" description="Low complexity" evidence="1">
    <location>
        <begin position="92"/>
        <end position="108"/>
    </location>
</feature>
<evidence type="ECO:0000313" key="3">
    <source>
        <dbReference type="Proteomes" id="UP001324270"/>
    </source>
</evidence>
<dbReference type="PANTHER" id="PTHR37456">
    <property type="entry name" value="SI:CH211-266K2.1"/>
    <property type="match status" value="1"/>
</dbReference>
<keyword evidence="3" id="KW-1185">Reference proteome</keyword>
<evidence type="ECO:0000256" key="1">
    <source>
        <dbReference type="SAM" id="MobiDB-lite"/>
    </source>
</evidence>
<gene>
    <name evidence="2" type="ORF">VJJ49_04290</name>
</gene>
<feature type="region of interest" description="Disordered" evidence="1">
    <location>
        <begin position="82"/>
        <end position="277"/>
    </location>
</feature>
<feature type="compositionally biased region" description="Low complexity" evidence="1">
    <location>
        <begin position="183"/>
        <end position="200"/>
    </location>
</feature>
<feature type="compositionally biased region" description="Low complexity" evidence="1">
    <location>
        <begin position="231"/>
        <end position="257"/>
    </location>
</feature>
<dbReference type="PANTHER" id="PTHR37456:SF6">
    <property type="entry name" value="COLLAGEN ALPHA-1(XXIII) CHAIN-LIKE ISOFORM X2"/>
    <property type="match status" value="1"/>
</dbReference>
<dbReference type="EMBL" id="JAYKBV010000004">
    <property type="protein sequence ID" value="MEB3039912.1"/>
    <property type="molecule type" value="Genomic_DNA"/>
</dbReference>
<name>A0ABU5Y7L1_9FLAO</name>
<dbReference type="InterPro" id="IPR050938">
    <property type="entry name" value="Collagen_Structural_Proteins"/>
</dbReference>
<dbReference type="SUPFAM" id="SSF52058">
    <property type="entry name" value="L domain-like"/>
    <property type="match status" value="1"/>
</dbReference>